<gene>
    <name evidence="1" type="ORF">UV06_C0009G0032</name>
</gene>
<proteinExistence type="predicted"/>
<accession>A0A0G0Z1F5</accession>
<dbReference type="Proteomes" id="UP000033854">
    <property type="component" value="Unassembled WGS sequence"/>
</dbReference>
<organism evidence="1 2">
    <name type="scientific">Candidatus Collierbacteria bacterium GW2011_GWA2_42_17</name>
    <dbReference type="NCBI Taxonomy" id="1618378"/>
    <lineage>
        <taxon>Bacteria</taxon>
        <taxon>Candidatus Collieribacteriota</taxon>
    </lineage>
</organism>
<comment type="caution">
    <text evidence="1">The sequence shown here is derived from an EMBL/GenBank/DDBJ whole genome shotgun (WGS) entry which is preliminary data.</text>
</comment>
<evidence type="ECO:0000313" key="1">
    <source>
        <dbReference type="EMBL" id="KKS42612.1"/>
    </source>
</evidence>
<protein>
    <submittedName>
        <fullName evidence="1">Uncharacterized protein</fullName>
    </submittedName>
</protein>
<dbReference type="EMBL" id="LCDA01000009">
    <property type="protein sequence ID" value="KKS42612.1"/>
    <property type="molecule type" value="Genomic_DNA"/>
</dbReference>
<reference evidence="1 2" key="1">
    <citation type="journal article" date="2015" name="Nature">
        <title>rRNA introns, odd ribosomes, and small enigmatic genomes across a large radiation of phyla.</title>
        <authorList>
            <person name="Brown C.T."/>
            <person name="Hug L.A."/>
            <person name="Thomas B.C."/>
            <person name="Sharon I."/>
            <person name="Castelle C.J."/>
            <person name="Singh A."/>
            <person name="Wilkins M.J."/>
            <person name="Williams K.H."/>
            <person name="Banfield J.F."/>
        </authorList>
    </citation>
    <scope>NUCLEOTIDE SEQUENCE [LARGE SCALE GENOMIC DNA]</scope>
</reference>
<dbReference type="AlphaFoldDB" id="A0A0G0Z1F5"/>
<sequence length="115" mass="13113">MEILIMNIPNGAKIESDLLLSLMFTVSNLMRGGTPRISLQNAREVGATVWAAATKVPSTLNEYQRRRLALAILWFLWCHGFREEIYVLFENGGEDSRYEVGDFPEISSLFFPSRK</sequence>
<name>A0A0G0Z1F5_9BACT</name>
<evidence type="ECO:0000313" key="2">
    <source>
        <dbReference type="Proteomes" id="UP000033854"/>
    </source>
</evidence>